<comment type="caution">
    <text evidence="5">The sequence shown here is derived from an EMBL/GenBank/DDBJ whole genome shotgun (WGS) entry which is preliminary data.</text>
</comment>
<dbReference type="Proteomes" id="UP000689967">
    <property type="component" value="Unassembled WGS sequence"/>
</dbReference>
<proteinExistence type="predicted"/>
<reference evidence="5 6" key="1">
    <citation type="submission" date="2021-01" db="EMBL/GenBank/DDBJ databases">
        <title>Roseomonas sp. nov, a bacterium isolated from an oil production mixture in Yumen Oilfield.</title>
        <authorList>
            <person name="Wu D."/>
        </authorList>
    </citation>
    <scope>NUCLEOTIDE SEQUENCE [LARGE SCALE GENOMIC DNA]</scope>
    <source>
        <strain evidence="5 6">ROY-5-3</strain>
    </source>
</reference>
<dbReference type="PANTHER" id="PTHR39210">
    <property type="entry name" value="HEPARIN-SULFATE LYASE"/>
    <property type="match status" value="1"/>
</dbReference>
<dbReference type="EMBL" id="JAERQM010000001">
    <property type="protein sequence ID" value="MBU8542907.1"/>
    <property type="molecule type" value="Genomic_DNA"/>
</dbReference>
<name>A0ABS6H4Z7_9PROT</name>
<sequence length="591" mass="62335">MTDQPSITPFPDVVRARRGWLVLDAAWRLGPRPVALMLWHRASLALGQPQRALARADAVEGRFLPRAAPPAPALPPETAGRLLAAAAALPARRDWHGGLDPAAPALRLDLFAAGDIRPVWEASRFADLLLLAQAARLEPAGGHLARAEQWLSDWCAANPAFRGPAWACGQEAALRALSLCLSLALLEADRDPPPAARHLLRLCARRIAATPAYAAAQDNNHSISEPAGAFACALLLGDAPGASRAARKLAAAVARLVAPDGGFAQVSAGYARLALDVLAVAEVLRARHGAPPFAPVLRARAAALTTWLHRLVAPEDGSTPALGVEDGSAFADLGLHGPADARGSVERAARLFAGAGADLPRDAGCAWLGLTCPAARLGRPARWRAAGSMGWAAAGATALLRCGPLRFRPAQSDLLHLTLRDGARIVLRDGGTGAYNPPAPWWPAALAEAGAHNAVVFDESPPMPRLGRFLFACWPRLRALPDGAARRDAAGHRQARRISVQGRVWTVADKIAGDFRAATLRWRLPAGPWRLLPDGATDGHLRLCITADAGLTLALETGWESPAYGEIAACPVLRLRVAAPATRITTEIRLP</sequence>
<evidence type="ECO:0000313" key="6">
    <source>
        <dbReference type="Proteomes" id="UP000689967"/>
    </source>
</evidence>
<keyword evidence="2" id="KW-0574">Periplasm</keyword>
<gene>
    <name evidence="5" type="ORF">JJQ90_04285</name>
</gene>
<evidence type="ECO:0000259" key="4">
    <source>
        <dbReference type="Pfam" id="PF07940"/>
    </source>
</evidence>
<accession>A0ABS6H4Z7</accession>
<keyword evidence="1" id="KW-0732">Signal</keyword>
<feature type="domain" description="Heparinase II/III-like C-terminal" evidence="4">
    <location>
        <begin position="384"/>
        <end position="565"/>
    </location>
</feature>
<protein>
    <submittedName>
        <fullName evidence="5">Heparinase II/III family protein</fullName>
    </submittedName>
</protein>
<keyword evidence="6" id="KW-1185">Reference proteome</keyword>
<dbReference type="PANTHER" id="PTHR39210:SF1">
    <property type="entry name" value="HEPARIN-SULFATE LYASE"/>
    <property type="match status" value="1"/>
</dbReference>
<evidence type="ECO:0000256" key="3">
    <source>
        <dbReference type="ARBA" id="ARBA00023239"/>
    </source>
</evidence>
<dbReference type="InterPro" id="IPR012480">
    <property type="entry name" value="Hepar_II_III_C"/>
</dbReference>
<organism evidence="5 6">
    <name type="scientific">Falsiroseomonas oleicola</name>
    <dbReference type="NCBI Taxonomy" id="2801474"/>
    <lineage>
        <taxon>Bacteria</taxon>
        <taxon>Pseudomonadati</taxon>
        <taxon>Pseudomonadota</taxon>
        <taxon>Alphaproteobacteria</taxon>
        <taxon>Acetobacterales</taxon>
        <taxon>Roseomonadaceae</taxon>
        <taxon>Falsiroseomonas</taxon>
    </lineage>
</organism>
<dbReference type="Pfam" id="PF07940">
    <property type="entry name" value="Hepar_II_III_C"/>
    <property type="match status" value="1"/>
</dbReference>
<evidence type="ECO:0000313" key="5">
    <source>
        <dbReference type="EMBL" id="MBU8542907.1"/>
    </source>
</evidence>
<evidence type="ECO:0000256" key="1">
    <source>
        <dbReference type="ARBA" id="ARBA00022729"/>
    </source>
</evidence>
<keyword evidence="3" id="KW-0456">Lyase</keyword>
<evidence type="ECO:0000256" key="2">
    <source>
        <dbReference type="ARBA" id="ARBA00022764"/>
    </source>
</evidence>